<comment type="caution">
    <text evidence="2">The sequence shown here is derived from an EMBL/GenBank/DDBJ whole genome shotgun (WGS) entry which is preliminary data.</text>
</comment>
<evidence type="ECO:0000313" key="2">
    <source>
        <dbReference type="EMBL" id="KAL3525858.1"/>
    </source>
</evidence>
<proteinExistence type="predicted"/>
<accession>A0ABD3A844</accession>
<dbReference type="AlphaFoldDB" id="A0ABD3A844"/>
<dbReference type="InterPro" id="IPR002156">
    <property type="entry name" value="RNaseH_domain"/>
</dbReference>
<dbReference type="Pfam" id="PF13456">
    <property type="entry name" value="RVT_3"/>
    <property type="match status" value="1"/>
</dbReference>
<gene>
    <name evidence="2" type="ORF">ACH5RR_014230</name>
</gene>
<keyword evidence="3" id="KW-1185">Reference proteome</keyword>
<evidence type="ECO:0000259" key="1">
    <source>
        <dbReference type="Pfam" id="PF13456"/>
    </source>
</evidence>
<dbReference type="PANTHER" id="PTHR47723">
    <property type="entry name" value="OS05G0353850 PROTEIN"/>
    <property type="match status" value="1"/>
</dbReference>
<organism evidence="2 3">
    <name type="scientific">Cinchona calisaya</name>
    <dbReference type="NCBI Taxonomy" id="153742"/>
    <lineage>
        <taxon>Eukaryota</taxon>
        <taxon>Viridiplantae</taxon>
        <taxon>Streptophyta</taxon>
        <taxon>Embryophyta</taxon>
        <taxon>Tracheophyta</taxon>
        <taxon>Spermatophyta</taxon>
        <taxon>Magnoliopsida</taxon>
        <taxon>eudicotyledons</taxon>
        <taxon>Gunneridae</taxon>
        <taxon>Pentapetalae</taxon>
        <taxon>asterids</taxon>
        <taxon>lamiids</taxon>
        <taxon>Gentianales</taxon>
        <taxon>Rubiaceae</taxon>
        <taxon>Cinchonoideae</taxon>
        <taxon>Cinchoneae</taxon>
        <taxon>Cinchona</taxon>
    </lineage>
</organism>
<sequence>MGARKKDKAAAGIIIRDDQGEIMVALSEPIGRPPDASGAEIMPLLIVVQFAMDNDIEDMVLEGDNLQTSNCVRTSHVRQRYVAEHVYAKFGKSISGRNVWWDNFPNFVCKVSCTDARAPME</sequence>
<reference evidence="2 3" key="1">
    <citation type="submission" date="2024-11" db="EMBL/GenBank/DDBJ databases">
        <title>A near-complete genome assembly of Cinchona calisaya.</title>
        <authorList>
            <person name="Lian D.C."/>
            <person name="Zhao X.W."/>
            <person name="Wei L."/>
        </authorList>
    </citation>
    <scope>NUCLEOTIDE SEQUENCE [LARGE SCALE GENOMIC DNA]</scope>
    <source>
        <tissue evidence="2">Nenye</tissue>
    </source>
</reference>
<dbReference type="Proteomes" id="UP001630127">
    <property type="component" value="Unassembled WGS sequence"/>
</dbReference>
<protein>
    <recommendedName>
        <fullName evidence="1">RNase H type-1 domain-containing protein</fullName>
    </recommendedName>
</protein>
<evidence type="ECO:0000313" key="3">
    <source>
        <dbReference type="Proteomes" id="UP001630127"/>
    </source>
</evidence>
<dbReference type="InterPro" id="IPR053151">
    <property type="entry name" value="RNase_H-like"/>
</dbReference>
<name>A0ABD3A844_9GENT</name>
<dbReference type="PANTHER" id="PTHR47723:SF19">
    <property type="entry name" value="POLYNUCLEOTIDYL TRANSFERASE, RIBONUCLEASE H-LIKE SUPERFAMILY PROTEIN"/>
    <property type="match status" value="1"/>
</dbReference>
<feature type="domain" description="RNase H type-1" evidence="1">
    <location>
        <begin position="5"/>
        <end position="83"/>
    </location>
</feature>
<dbReference type="EMBL" id="JBJUIK010000006">
    <property type="protein sequence ID" value="KAL3525858.1"/>
    <property type="molecule type" value="Genomic_DNA"/>
</dbReference>